<organism evidence="3 4">
    <name type="scientific">Periconia macrospinosa</name>
    <dbReference type="NCBI Taxonomy" id="97972"/>
    <lineage>
        <taxon>Eukaryota</taxon>
        <taxon>Fungi</taxon>
        <taxon>Dikarya</taxon>
        <taxon>Ascomycota</taxon>
        <taxon>Pezizomycotina</taxon>
        <taxon>Dothideomycetes</taxon>
        <taxon>Pleosporomycetidae</taxon>
        <taxon>Pleosporales</taxon>
        <taxon>Massarineae</taxon>
        <taxon>Periconiaceae</taxon>
        <taxon>Periconia</taxon>
    </lineage>
</organism>
<dbReference type="InterPro" id="IPR023232">
    <property type="entry name" value="Glyco_hydro_2_AS"/>
</dbReference>
<dbReference type="PANTHER" id="PTHR10066:SF67">
    <property type="entry name" value="BETA-GLUCURONIDASE"/>
    <property type="match status" value="1"/>
</dbReference>
<gene>
    <name evidence="3" type="ORF">DM02DRAFT_645561</name>
</gene>
<dbReference type="AlphaFoldDB" id="A0A2V1DAE3"/>
<dbReference type="PANTHER" id="PTHR10066">
    <property type="entry name" value="BETA-GLUCURONIDASE"/>
    <property type="match status" value="1"/>
</dbReference>
<sequence length="206" mass="24127">MQNYLSVFVHPDTKTAAHEQGIRELISRDKNHSCVVMWSIVNEPGSHENGAREYFEPLVSITRELDSRPVSFAYFSLATSEKDQISDIFDVLCLNRYYGWYENCRYLTLVETEVEKDLRGWQDKYGKPKIIIEYKHQSYILEIYHLVLDRLERVVGEHVWTFADFQTSQLVFCVDGNKKGVFTRARRPKAAAQVLRNRWRLEGEGA</sequence>
<evidence type="ECO:0000313" key="3">
    <source>
        <dbReference type="EMBL" id="PVH95058.1"/>
    </source>
</evidence>
<dbReference type="PROSITE" id="PS00608">
    <property type="entry name" value="GLYCOSYL_HYDROL_F2_2"/>
    <property type="match status" value="1"/>
</dbReference>
<dbReference type="SUPFAM" id="SSF51445">
    <property type="entry name" value="(Trans)glycosidases"/>
    <property type="match status" value="1"/>
</dbReference>
<evidence type="ECO:0000259" key="2">
    <source>
        <dbReference type="Pfam" id="PF02836"/>
    </source>
</evidence>
<name>A0A2V1DAE3_9PLEO</name>
<feature type="domain" description="Glycoside hydrolase family 2 catalytic" evidence="2">
    <location>
        <begin position="14"/>
        <end position="137"/>
    </location>
</feature>
<dbReference type="Pfam" id="PF02836">
    <property type="entry name" value="Glyco_hydro_2_C"/>
    <property type="match status" value="1"/>
</dbReference>
<keyword evidence="3" id="KW-0378">Hydrolase</keyword>
<protein>
    <submittedName>
        <fullName evidence="3">Glycoside hydrolase family 2 protein</fullName>
    </submittedName>
</protein>
<dbReference type="EMBL" id="KZ805510">
    <property type="protein sequence ID" value="PVH95058.1"/>
    <property type="molecule type" value="Genomic_DNA"/>
</dbReference>
<comment type="similarity">
    <text evidence="1">Belongs to the glycosyl hydrolase 2 family.</text>
</comment>
<dbReference type="GO" id="GO:0030246">
    <property type="term" value="F:carbohydrate binding"/>
    <property type="evidence" value="ECO:0007669"/>
    <property type="project" value="TreeGrafter"/>
</dbReference>
<dbReference type="GO" id="GO:0019391">
    <property type="term" value="P:glucuronoside catabolic process"/>
    <property type="evidence" value="ECO:0007669"/>
    <property type="project" value="TreeGrafter"/>
</dbReference>
<evidence type="ECO:0000313" key="4">
    <source>
        <dbReference type="Proteomes" id="UP000244855"/>
    </source>
</evidence>
<evidence type="ECO:0000256" key="1">
    <source>
        <dbReference type="ARBA" id="ARBA00007401"/>
    </source>
</evidence>
<dbReference type="STRING" id="97972.A0A2V1DAE3"/>
<dbReference type="InterPro" id="IPR006103">
    <property type="entry name" value="Glyco_hydro_2_cat"/>
</dbReference>
<proteinExistence type="inferred from homology"/>
<dbReference type="Proteomes" id="UP000244855">
    <property type="component" value="Unassembled WGS sequence"/>
</dbReference>
<dbReference type="InterPro" id="IPR017853">
    <property type="entry name" value="GH"/>
</dbReference>
<reference evidence="3 4" key="1">
    <citation type="journal article" date="2018" name="Sci. Rep.">
        <title>Comparative genomics provides insights into the lifestyle and reveals functional heterogeneity of dark septate endophytic fungi.</title>
        <authorList>
            <person name="Knapp D.G."/>
            <person name="Nemeth J.B."/>
            <person name="Barry K."/>
            <person name="Hainaut M."/>
            <person name="Henrissat B."/>
            <person name="Johnson J."/>
            <person name="Kuo A."/>
            <person name="Lim J.H.P."/>
            <person name="Lipzen A."/>
            <person name="Nolan M."/>
            <person name="Ohm R.A."/>
            <person name="Tamas L."/>
            <person name="Grigoriev I.V."/>
            <person name="Spatafora J.W."/>
            <person name="Nagy L.G."/>
            <person name="Kovacs G.M."/>
        </authorList>
    </citation>
    <scope>NUCLEOTIDE SEQUENCE [LARGE SCALE GENOMIC DNA]</scope>
    <source>
        <strain evidence="3 4">DSE2036</strain>
    </source>
</reference>
<dbReference type="GO" id="GO:0005975">
    <property type="term" value="P:carbohydrate metabolic process"/>
    <property type="evidence" value="ECO:0007669"/>
    <property type="project" value="InterPro"/>
</dbReference>
<accession>A0A2V1DAE3</accession>
<dbReference type="OrthoDB" id="408532at2759"/>
<keyword evidence="4" id="KW-1185">Reference proteome</keyword>
<dbReference type="Gene3D" id="3.20.20.80">
    <property type="entry name" value="Glycosidases"/>
    <property type="match status" value="1"/>
</dbReference>
<dbReference type="GO" id="GO:0004566">
    <property type="term" value="F:beta-glucuronidase activity"/>
    <property type="evidence" value="ECO:0007669"/>
    <property type="project" value="TreeGrafter"/>
</dbReference>